<proteinExistence type="predicted"/>
<evidence type="ECO:0000313" key="2">
    <source>
        <dbReference type="EMBL" id="SVD57465.1"/>
    </source>
</evidence>
<feature type="transmembrane region" description="Helical" evidence="1">
    <location>
        <begin position="143"/>
        <end position="161"/>
    </location>
</feature>
<dbReference type="AlphaFoldDB" id="A0A382WGK9"/>
<keyword evidence="1" id="KW-0812">Transmembrane</keyword>
<protein>
    <submittedName>
        <fullName evidence="2">Uncharacterized protein</fullName>
    </submittedName>
</protein>
<evidence type="ECO:0000256" key="1">
    <source>
        <dbReference type="SAM" id="Phobius"/>
    </source>
</evidence>
<name>A0A382WGK9_9ZZZZ</name>
<sequence length="174" mass="19558">MDKKGMVIKKANSIVLIFFLMLFPLFGMASETTSHNVDSVQEDIHAQHAGFNAGEMIMHHIQDAHDWHILDWKGHPVSIPLPIILFHKEKGLDIFMSSKFHHGETDYNGYRLNHGKIVAVNEMGEVDEISTSMLYDFSMTKNAFALVVSIVLLLVILLNVAKAYTKRPNQAPSG</sequence>
<accession>A0A382WGK9</accession>
<dbReference type="EMBL" id="UINC01159402">
    <property type="protein sequence ID" value="SVD57465.1"/>
    <property type="molecule type" value="Genomic_DNA"/>
</dbReference>
<gene>
    <name evidence="2" type="ORF">METZ01_LOCUS410319</name>
</gene>
<keyword evidence="1" id="KW-0472">Membrane</keyword>
<feature type="non-terminal residue" evidence="2">
    <location>
        <position position="174"/>
    </location>
</feature>
<organism evidence="2">
    <name type="scientific">marine metagenome</name>
    <dbReference type="NCBI Taxonomy" id="408172"/>
    <lineage>
        <taxon>unclassified sequences</taxon>
        <taxon>metagenomes</taxon>
        <taxon>ecological metagenomes</taxon>
    </lineage>
</organism>
<keyword evidence="1" id="KW-1133">Transmembrane helix</keyword>
<reference evidence="2" key="1">
    <citation type="submission" date="2018-05" db="EMBL/GenBank/DDBJ databases">
        <authorList>
            <person name="Lanie J.A."/>
            <person name="Ng W.-L."/>
            <person name="Kazmierczak K.M."/>
            <person name="Andrzejewski T.M."/>
            <person name="Davidsen T.M."/>
            <person name="Wayne K.J."/>
            <person name="Tettelin H."/>
            <person name="Glass J.I."/>
            <person name="Rusch D."/>
            <person name="Podicherti R."/>
            <person name="Tsui H.-C.T."/>
            <person name="Winkler M.E."/>
        </authorList>
    </citation>
    <scope>NUCLEOTIDE SEQUENCE</scope>
</reference>